<feature type="region of interest" description="Disordered" evidence="1">
    <location>
        <begin position="475"/>
        <end position="501"/>
    </location>
</feature>
<proteinExistence type="predicted"/>
<evidence type="ECO:0000256" key="1">
    <source>
        <dbReference type="SAM" id="MobiDB-lite"/>
    </source>
</evidence>
<dbReference type="Proteomes" id="UP000249464">
    <property type="component" value="Unassembled WGS sequence"/>
</dbReference>
<reference evidence="2 3" key="1">
    <citation type="submission" date="2016-11" db="EMBL/GenBank/DDBJ databases">
        <authorList>
            <person name="Jaros S."/>
            <person name="Januszkiewicz K."/>
            <person name="Wedrychowicz H."/>
        </authorList>
    </citation>
    <scope>NUCLEOTIDE SEQUENCE [LARGE SCALE GENOMIC DNA]</scope>
</reference>
<feature type="region of interest" description="Disordered" evidence="1">
    <location>
        <begin position="532"/>
        <end position="553"/>
    </location>
</feature>
<dbReference type="STRING" id="796604.A0A2X0LZE2"/>
<dbReference type="EMBL" id="FQNC01000018">
    <property type="protein sequence ID" value="SGY20891.1"/>
    <property type="molecule type" value="Genomic_DNA"/>
</dbReference>
<dbReference type="AlphaFoldDB" id="A0A2X0LZE2"/>
<organism evidence="2 3">
    <name type="scientific">Microbotryum silenes-dioicae</name>
    <dbReference type="NCBI Taxonomy" id="796604"/>
    <lineage>
        <taxon>Eukaryota</taxon>
        <taxon>Fungi</taxon>
        <taxon>Dikarya</taxon>
        <taxon>Basidiomycota</taxon>
        <taxon>Pucciniomycotina</taxon>
        <taxon>Microbotryomycetes</taxon>
        <taxon>Microbotryales</taxon>
        <taxon>Microbotryaceae</taxon>
        <taxon>Microbotryum</taxon>
    </lineage>
</organism>
<keyword evidence="3" id="KW-1185">Reference proteome</keyword>
<sequence>MGMADFAAPVFRSDASEYNRHPGSSPVAPLYRYPSHHKELEIPLVPSGSRESFDASKDPMRRNWIGRLSYPTPWAPRNEAAGFSKPPITPSKAMLRGALSVALVIFIGTAIGVLSIDGPDPWGLKSTLESKLETYGVQFVPTPCSPYGELGRLRRNFSLPEGNKWTPYDSSCTAPDMMARLRMHIDNDARAVTADQPPRPLRLPLPKQRPAFRHDLSLPWLFGKTVVLVGDHVERLHNKDFCRFVGGKFISVGPEHPISPPPFHNGIDEKLGSANQTNFVPSRPTVCYVEHYDFMMVSVFHYGFINRVEAERENLLWDQHFYAPGEPLVDSARRPAACSPRPSRAVNVQDRISYLIKKLLRNLDRRVNFIEFSSSVWDLRHFSVLDELAKKSHLDPLSASRLAWYSQRLKDTFEYLAESFPGTPLSWRTLQQTPFFDATSFGRVAELDRVSRKVIEDLNRQWAGHVTSDWVHEWENEPDSSAHSPTTRDPNLAKRQTISQPSVAKKLSLMRARESKGFNSFLSRVNERIKGDSVTKTSETDMSDFIGGPDPSKGKPRIAINEWGALMLGQPTAENQLYTPALPGGYLWGDMLLFLQVLPSALPSLVLEKEFGNH</sequence>
<accession>A0A2X0LZE2</accession>
<evidence type="ECO:0000313" key="3">
    <source>
        <dbReference type="Proteomes" id="UP000249464"/>
    </source>
</evidence>
<evidence type="ECO:0000313" key="2">
    <source>
        <dbReference type="EMBL" id="SGY20891.1"/>
    </source>
</evidence>
<gene>
    <name evidence="2" type="primary">BQ5605_C016g08163</name>
    <name evidence="2" type="ORF">BQ5605_C016G08163</name>
</gene>
<feature type="compositionally biased region" description="Polar residues" evidence="1">
    <location>
        <begin position="479"/>
        <end position="501"/>
    </location>
</feature>
<protein>
    <submittedName>
        <fullName evidence="2">BQ5605_C016g08163 protein</fullName>
    </submittedName>
</protein>
<name>A0A2X0LZE2_9BASI</name>